<dbReference type="InterPro" id="IPR009492">
    <property type="entry name" value="TniQ"/>
</dbReference>
<gene>
    <name evidence="2" type="ORF">GP644_22740</name>
</gene>
<name>A0A6A4RA44_9RHOB</name>
<comment type="caution">
    <text evidence="2">The sequence shown here is derived from an EMBL/GenBank/DDBJ whole genome shotgun (WGS) entry which is preliminary data.</text>
</comment>
<dbReference type="Pfam" id="PF06527">
    <property type="entry name" value="TniQ"/>
    <property type="match status" value="1"/>
</dbReference>
<accession>A0A6A4RA44</accession>
<dbReference type="Proteomes" id="UP000441586">
    <property type="component" value="Unassembled WGS sequence"/>
</dbReference>
<evidence type="ECO:0000313" key="3">
    <source>
        <dbReference type="Proteomes" id="UP000441586"/>
    </source>
</evidence>
<dbReference type="EMBL" id="WSFO01000022">
    <property type="protein sequence ID" value="KAE9625091.1"/>
    <property type="molecule type" value="Genomic_DNA"/>
</dbReference>
<sequence length="578" mass="64620">MNAILPLSTPLFPRETATSYMSRLAQANGVDAATLGLELDVVFQSVIDGKSSSLRKLAALGGINDKALSEWTPAYLEKGTYVFREELFHGQTIRSPKVRGCPACLKADVSSGNEMYLRGHWAVPHVTACTVHGHPLVVLWHEKVIYSRLDSAAKFRAIEQSVLSREYDVPHRKVTPFDYWLDNRLVYGPTDNWLDGFSLHAAATFCHLLGHSLMRHITSAPSRVEKEDRWMQYELGYAVASKGEAAVRYALRELQELPGGPSDGPKKIFPLLYDRLARDYADKPDYREFRSILREHMLETWPLGPGDDLMGEPVTVRHLHSVKTAARVTGIDTRRLRKTLVAEGILSDAMRARPDAWAVFDAQKAQPFLDTATVLLDAKAFQEAMAMSRSQFNGLVADDILVPAIPADVKAIWDPQVGIALIERLLEGAILLRQAQHSWCQLSKSAARLKIRPGEIIQAVLDDHLRRIGNHADFDGFSAIYVDHDEVSAFFGNESPKALSLERFAKSVGIGNPTHLKRLVTHGDVQVTRKMNPRTRAQQDYISERDAAAFHERFFTLRTMAVHYGATWLSDVSAYGSK</sequence>
<dbReference type="RefSeq" id="WP_158981751.1">
    <property type="nucleotide sequence ID" value="NZ_WSFO01000022.1"/>
</dbReference>
<dbReference type="AlphaFoldDB" id="A0A6A4RA44"/>
<evidence type="ECO:0000259" key="1">
    <source>
        <dbReference type="Pfam" id="PF06527"/>
    </source>
</evidence>
<feature type="domain" description="TniQ" evidence="1">
    <location>
        <begin position="9"/>
        <end position="136"/>
    </location>
</feature>
<proteinExistence type="predicted"/>
<evidence type="ECO:0000313" key="2">
    <source>
        <dbReference type="EMBL" id="KAE9625091.1"/>
    </source>
</evidence>
<organism evidence="2 3">
    <name type="scientific">Parasedimentitalea maritima</name>
    <dbReference type="NCBI Taxonomy" id="2578117"/>
    <lineage>
        <taxon>Bacteria</taxon>
        <taxon>Pseudomonadati</taxon>
        <taxon>Pseudomonadota</taxon>
        <taxon>Alphaproteobacteria</taxon>
        <taxon>Rhodobacterales</taxon>
        <taxon>Paracoccaceae</taxon>
        <taxon>Parasedimentitalea</taxon>
    </lineage>
</organism>
<protein>
    <recommendedName>
        <fullName evidence="1">TniQ domain-containing protein</fullName>
    </recommendedName>
</protein>
<reference evidence="2 3" key="1">
    <citation type="submission" date="2019-12" db="EMBL/GenBank/DDBJ databases">
        <authorList>
            <person name="Zhang Y.-J."/>
        </authorList>
    </citation>
    <scope>NUCLEOTIDE SEQUENCE [LARGE SCALE GENOMIC DNA]</scope>
    <source>
        <strain evidence="2 3">H18S-6</strain>
    </source>
</reference>